<dbReference type="InterPro" id="IPR050360">
    <property type="entry name" value="MFS_Sugar_Transporters"/>
</dbReference>
<feature type="transmembrane region" description="Helical" evidence="6">
    <location>
        <begin position="222"/>
        <end position="240"/>
    </location>
</feature>
<feature type="transmembrane region" description="Helical" evidence="6">
    <location>
        <begin position="288"/>
        <end position="308"/>
    </location>
</feature>
<keyword evidence="5 6" id="KW-0472">Membrane</keyword>
<dbReference type="EMBL" id="MPGH01000164">
    <property type="protein sequence ID" value="OLN85468.1"/>
    <property type="molecule type" value="Genomic_DNA"/>
</dbReference>
<evidence type="ECO:0000259" key="7">
    <source>
        <dbReference type="PROSITE" id="PS50850"/>
    </source>
</evidence>
<dbReference type="PROSITE" id="PS50850">
    <property type="entry name" value="MFS"/>
    <property type="match status" value="1"/>
</dbReference>
<keyword evidence="4 6" id="KW-1133">Transmembrane helix</keyword>
<organism evidence="8 9">
    <name type="scientific">Colletotrichum chlorophyti</name>
    <dbReference type="NCBI Taxonomy" id="708187"/>
    <lineage>
        <taxon>Eukaryota</taxon>
        <taxon>Fungi</taxon>
        <taxon>Dikarya</taxon>
        <taxon>Ascomycota</taxon>
        <taxon>Pezizomycotina</taxon>
        <taxon>Sordariomycetes</taxon>
        <taxon>Hypocreomycetidae</taxon>
        <taxon>Glomerellales</taxon>
        <taxon>Glomerellaceae</taxon>
        <taxon>Colletotrichum</taxon>
    </lineage>
</organism>
<dbReference type="Proteomes" id="UP000186583">
    <property type="component" value="Unassembled WGS sequence"/>
</dbReference>
<evidence type="ECO:0000256" key="2">
    <source>
        <dbReference type="ARBA" id="ARBA00010992"/>
    </source>
</evidence>
<dbReference type="GO" id="GO:0005351">
    <property type="term" value="F:carbohydrate:proton symporter activity"/>
    <property type="evidence" value="ECO:0007669"/>
    <property type="project" value="TreeGrafter"/>
</dbReference>
<keyword evidence="9" id="KW-1185">Reference proteome</keyword>
<evidence type="ECO:0000256" key="3">
    <source>
        <dbReference type="ARBA" id="ARBA00022692"/>
    </source>
</evidence>
<dbReference type="SUPFAM" id="SSF103473">
    <property type="entry name" value="MFS general substrate transporter"/>
    <property type="match status" value="1"/>
</dbReference>
<name>A0A1Q8RMB6_9PEZI</name>
<protein>
    <submittedName>
        <fullName evidence="8">Lactose permease 28</fullName>
    </submittedName>
</protein>
<gene>
    <name evidence="8" type="ORF">CCHL11_08063</name>
</gene>
<dbReference type="AlphaFoldDB" id="A0A1Q8RMB6"/>
<dbReference type="PANTHER" id="PTHR48022">
    <property type="entry name" value="PLASTIDIC GLUCOSE TRANSPORTER 4"/>
    <property type="match status" value="1"/>
</dbReference>
<evidence type="ECO:0000256" key="6">
    <source>
        <dbReference type="SAM" id="Phobius"/>
    </source>
</evidence>
<evidence type="ECO:0000256" key="5">
    <source>
        <dbReference type="ARBA" id="ARBA00023136"/>
    </source>
</evidence>
<dbReference type="InterPro" id="IPR005828">
    <property type="entry name" value="MFS_sugar_transport-like"/>
</dbReference>
<dbReference type="OrthoDB" id="4540492at2759"/>
<feature type="transmembrane region" description="Helical" evidence="6">
    <location>
        <begin position="44"/>
        <end position="60"/>
    </location>
</feature>
<reference evidence="8 9" key="1">
    <citation type="submission" date="2016-11" db="EMBL/GenBank/DDBJ databases">
        <title>Draft Genome Assembly of Colletotrichum chlorophyti a pathogen of herbaceous plants.</title>
        <authorList>
            <person name="Gan P."/>
            <person name="Narusaka M."/>
            <person name="Tsushima A."/>
            <person name="Narusaka Y."/>
            <person name="Takano Y."/>
            <person name="Shirasu K."/>
        </authorList>
    </citation>
    <scope>NUCLEOTIDE SEQUENCE [LARGE SCALE GENOMIC DNA]</scope>
    <source>
        <strain evidence="8 9">NTL11</strain>
    </source>
</reference>
<evidence type="ECO:0000256" key="4">
    <source>
        <dbReference type="ARBA" id="ARBA00022989"/>
    </source>
</evidence>
<proteinExistence type="inferred from homology"/>
<comment type="subcellular location">
    <subcellularLocation>
        <location evidence="1">Membrane</location>
        <topology evidence="1">Multi-pass membrane protein</topology>
    </subcellularLocation>
</comment>
<dbReference type="InterPro" id="IPR020846">
    <property type="entry name" value="MFS_dom"/>
</dbReference>
<comment type="caution">
    <text evidence="8">The sequence shown here is derived from an EMBL/GenBank/DDBJ whole genome shotgun (WGS) entry which is preliminary data.</text>
</comment>
<feature type="transmembrane region" description="Helical" evidence="6">
    <location>
        <begin position="359"/>
        <end position="381"/>
    </location>
</feature>
<dbReference type="PANTHER" id="PTHR48022:SF31">
    <property type="entry name" value="HEXOSE TRANSPORTER"/>
    <property type="match status" value="1"/>
</dbReference>
<comment type="similarity">
    <text evidence="2">Belongs to the major facilitator superfamily. Sugar transporter (TC 2.A.1.1) family.</text>
</comment>
<evidence type="ECO:0000256" key="1">
    <source>
        <dbReference type="ARBA" id="ARBA00004141"/>
    </source>
</evidence>
<evidence type="ECO:0000313" key="9">
    <source>
        <dbReference type="Proteomes" id="UP000186583"/>
    </source>
</evidence>
<dbReference type="GO" id="GO:0016020">
    <property type="term" value="C:membrane"/>
    <property type="evidence" value="ECO:0007669"/>
    <property type="project" value="UniProtKB-SubCell"/>
</dbReference>
<feature type="domain" description="Major facilitator superfamily (MFS) profile" evidence="7">
    <location>
        <begin position="1"/>
        <end position="411"/>
    </location>
</feature>
<feature type="transmembrane region" description="Helical" evidence="6">
    <location>
        <begin position="320"/>
        <end position="347"/>
    </location>
</feature>
<feature type="transmembrane region" description="Helical" evidence="6">
    <location>
        <begin position="66"/>
        <end position="92"/>
    </location>
</feature>
<dbReference type="InterPro" id="IPR036259">
    <property type="entry name" value="MFS_trans_sf"/>
</dbReference>
<feature type="transmembrane region" description="Helical" evidence="6">
    <location>
        <begin position="260"/>
        <end position="281"/>
    </location>
</feature>
<dbReference type="Gene3D" id="1.20.1250.20">
    <property type="entry name" value="MFS general substrate transporter like domains"/>
    <property type="match status" value="1"/>
</dbReference>
<sequence>MGSMNILPQYTNYFELTTATRSLNIATNYCFCWGWVTDTYSRRVGLFWSAMITVLAAILQGASQHIAMFCVARTFIGFGTTASVISGSAYLAETLPWDQRAWGLALFDDFFYVGALTAAGVTYASFGIQSTWAWRLPSLIQGAWGLWCIALLPWLPESPRWLIDQGRGKDALQVLAQVNANGDTRDDLVRLQFRQICETIEYERDPMTYKEAIRNRGARKRLIITASCAVISMLTGNIFVMYNIGAMLSHAGLNDKSSQLLVNVGLNATSLVFSICGSYYTDKKGAKSAALVSTAGVTIGLFMMGALVRFYGSTTYAPGIWATVFAIFFFSLSYSFGWIPILFLLPAQILYFRIRAQGMSMFSFLINAIGIGGNFAFPMALDSIGHWVYIMNGGLNVLFFCFIWWYWVEVRGKTLEEIDALFDGKKHTDTPNLEAVMAGTEDDSWKRSVADWVTVRLSRPQGVLTLCGGGN</sequence>
<keyword evidence="3 6" id="KW-0812">Transmembrane</keyword>
<dbReference type="Pfam" id="PF00083">
    <property type="entry name" value="Sugar_tr"/>
    <property type="match status" value="1"/>
</dbReference>
<feature type="transmembrane region" description="Helical" evidence="6">
    <location>
        <begin position="387"/>
        <end position="408"/>
    </location>
</feature>
<accession>A0A1Q8RMB6</accession>
<evidence type="ECO:0000313" key="8">
    <source>
        <dbReference type="EMBL" id="OLN85468.1"/>
    </source>
</evidence>
<feature type="transmembrane region" description="Helical" evidence="6">
    <location>
        <begin position="104"/>
        <end position="126"/>
    </location>
</feature>